<evidence type="ECO:0000256" key="1">
    <source>
        <dbReference type="ARBA" id="ARBA00023015"/>
    </source>
</evidence>
<evidence type="ECO:0000313" key="5">
    <source>
        <dbReference type="EMBL" id="PKV91419.1"/>
    </source>
</evidence>
<feature type="domain" description="HTH marR-type" evidence="4">
    <location>
        <begin position="1"/>
        <end position="141"/>
    </location>
</feature>
<dbReference type="GO" id="GO:0003677">
    <property type="term" value="F:DNA binding"/>
    <property type="evidence" value="ECO:0007669"/>
    <property type="project" value="UniProtKB-KW"/>
</dbReference>
<dbReference type="PANTHER" id="PTHR33164">
    <property type="entry name" value="TRANSCRIPTIONAL REGULATOR, MARR FAMILY"/>
    <property type="match status" value="1"/>
</dbReference>
<accession>A0A2N3WC75</accession>
<dbReference type="Pfam" id="PF12802">
    <property type="entry name" value="MarR_2"/>
    <property type="match status" value="1"/>
</dbReference>
<dbReference type="InterPro" id="IPR036390">
    <property type="entry name" value="WH_DNA-bd_sf"/>
</dbReference>
<dbReference type="InterPro" id="IPR023187">
    <property type="entry name" value="Tscrpt_reg_MarR-type_CS"/>
</dbReference>
<organism evidence="5 6">
    <name type="scientific">Amycolatopsis echigonensis</name>
    <dbReference type="NCBI Taxonomy" id="2576905"/>
    <lineage>
        <taxon>Bacteria</taxon>
        <taxon>Bacillati</taxon>
        <taxon>Actinomycetota</taxon>
        <taxon>Actinomycetes</taxon>
        <taxon>Pseudonocardiales</taxon>
        <taxon>Pseudonocardiaceae</taxon>
        <taxon>Amycolatopsis</taxon>
    </lineage>
</organism>
<evidence type="ECO:0000313" key="6">
    <source>
        <dbReference type="Proteomes" id="UP000233750"/>
    </source>
</evidence>
<protein>
    <submittedName>
        <fullName evidence="5">Winged helix DNA-binding protein</fullName>
    </submittedName>
</protein>
<dbReference type="RefSeq" id="WP_101435478.1">
    <property type="nucleotide sequence ID" value="NZ_PJMY01000003.1"/>
</dbReference>
<dbReference type="OrthoDB" id="122135at2"/>
<dbReference type="Gene3D" id="1.10.10.10">
    <property type="entry name" value="Winged helix-like DNA-binding domain superfamily/Winged helix DNA-binding domain"/>
    <property type="match status" value="1"/>
</dbReference>
<gene>
    <name evidence="5" type="ORF">ATK30_2192</name>
</gene>
<dbReference type="PROSITE" id="PS50995">
    <property type="entry name" value="HTH_MARR_2"/>
    <property type="match status" value="1"/>
</dbReference>
<dbReference type="Proteomes" id="UP000233750">
    <property type="component" value="Unassembled WGS sequence"/>
</dbReference>
<proteinExistence type="predicted"/>
<dbReference type="PRINTS" id="PR00598">
    <property type="entry name" value="HTHMARR"/>
</dbReference>
<sequence length="156" mass="17380">MSSDPPGYELPLRLLFGFRSLIDDLHAELAKQGHPDVRPMHGFVFQAIGPSGTTAVELGRTLGVSKQAAGKTIDSLERLGYVHRERDPEDGRRMLVRLTDRGFDCLAKSARIFDRLRSEWSEVLGAGRLRALEEDLRKVASPESARLDLPGWFSGH</sequence>
<dbReference type="InterPro" id="IPR039422">
    <property type="entry name" value="MarR/SlyA-like"/>
</dbReference>
<dbReference type="SUPFAM" id="SSF46785">
    <property type="entry name" value="Winged helix' DNA-binding domain"/>
    <property type="match status" value="1"/>
</dbReference>
<dbReference type="InterPro" id="IPR036388">
    <property type="entry name" value="WH-like_DNA-bd_sf"/>
</dbReference>
<comment type="caution">
    <text evidence="5">The sequence shown here is derived from an EMBL/GenBank/DDBJ whole genome shotgun (WGS) entry which is preliminary data.</text>
</comment>
<evidence type="ECO:0000256" key="3">
    <source>
        <dbReference type="ARBA" id="ARBA00023163"/>
    </source>
</evidence>
<dbReference type="SMART" id="SM00347">
    <property type="entry name" value="HTH_MARR"/>
    <property type="match status" value="1"/>
</dbReference>
<dbReference type="InterPro" id="IPR000835">
    <property type="entry name" value="HTH_MarR-typ"/>
</dbReference>
<keyword evidence="3" id="KW-0804">Transcription</keyword>
<dbReference type="PROSITE" id="PS01117">
    <property type="entry name" value="HTH_MARR_1"/>
    <property type="match status" value="1"/>
</dbReference>
<keyword evidence="6" id="KW-1185">Reference proteome</keyword>
<keyword evidence="1" id="KW-0805">Transcription regulation</keyword>
<reference evidence="5 6" key="1">
    <citation type="submission" date="2017-12" db="EMBL/GenBank/DDBJ databases">
        <title>Sequencing the genomes of 1000 Actinobacteria strains.</title>
        <authorList>
            <person name="Klenk H.-P."/>
        </authorList>
    </citation>
    <scope>NUCLEOTIDE SEQUENCE [LARGE SCALE GENOMIC DNA]</scope>
    <source>
        <strain evidence="5 6">DSM 45165</strain>
    </source>
</reference>
<dbReference type="EMBL" id="PJMY01000003">
    <property type="protein sequence ID" value="PKV91419.1"/>
    <property type="molecule type" value="Genomic_DNA"/>
</dbReference>
<name>A0A2N3WC75_9PSEU</name>
<evidence type="ECO:0000259" key="4">
    <source>
        <dbReference type="PROSITE" id="PS50995"/>
    </source>
</evidence>
<keyword evidence="2 5" id="KW-0238">DNA-binding</keyword>
<dbReference type="AlphaFoldDB" id="A0A2N3WC75"/>
<dbReference type="GO" id="GO:0006950">
    <property type="term" value="P:response to stress"/>
    <property type="evidence" value="ECO:0007669"/>
    <property type="project" value="TreeGrafter"/>
</dbReference>
<dbReference type="PANTHER" id="PTHR33164:SF43">
    <property type="entry name" value="HTH-TYPE TRANSCRIPTIONAL REPRESSOR YETL"/>
    <property type="match status" value="1"/>
</dbReference>
<evidence type="ECO:0000256" key="2">
    <source>
        <dbReference type="ARBA" id="ARBA00023125"/>
    </source>
</evidence>
<dbReference type="GO" id="GO:0003700">
    <property type="term" value="F:DNA-binding transcription factor activity"/>
    <property type="evidence" value="ECO:0007669"/>
    <property type="project" value="InterPro"/>
</dbReference>